<evidence type="ECO:0000313" key="11">
    <source>
        <dbReference type="Proteomes" id="UP000004322"/>
    </source>
</evidence>
<dbReference type="AlphaFoldDB" id="G5JPQ7"/>
<comment type="similarity">
    <text evidence="8">Belongs to the tRNA(Ile)-lysidine synthase family.</text>
</comment>
<dbReference type="Gene3D" id="3.40.50.620">
    <property type="entry name" value="HUPs"/>
    <property type="match status" value="1"/>
</dbReference>
<dbReference type="PANTHER" id="PTHR43033">
    <property type="entry name" value="TRNA(ILE)-LYSIDINE SYNTHASE-RELATED"/>
    <property type="match status" value="1"/>
</dbReference>
<evidence type="ECO:0000313" key="10">
    <source>
        <dbReference type="EMBL" id="EHI74763.1"/>
    </source>
</evidence>
<dbReference type="RefSeq" id="WP_004228411.1">
    <property type="nucleotide sequence ID" value="NZ_AEUV02000002.1"/>
</dbReference>
<comment type="function">
    <text evidence="8">Ligates lysine onto the cytidine present at position 34 of the AUA codon-specific tRNA(Ile) that contains the anticodon CAU, in an ATP-dependent manner. Cytidine is converted to lysidine, thus changing the amino acid specificity of the tRNA from methionine to isoleucine.</text>
</comment>
<sequence>MIYQKILKTIQKEGYFTDHDKVLIAVSGGVDSMNLLHFLHQHQQDLAISIGIAHVNHKQRIQSDEEEAYLRKWADQHQLPFFVTDFTGKFSEKAARSFRYSFFNQVMQKEGYTALVTAHHADDQAETIFMRLLRGSRLRHLAGMKIIQNFGPGQLIRPFLNVKKSDLPRVFHFEDETNASENYLRNRIRNIYLPNLARENPNLSTALRELGQETTYLLTALSDLSSELEATNLQTFQQKTAAVQYYLLQDYLSQFTDLELSRRQFTALLDRLRENKREEDSYLKSGYYLHLRKEQFWLDKIGPETDSTFARKVLEYGKIVSIGQNSFEFNQTGEVPLTSLKPIILRPRQSGDRIDFGDFHKKLRRLFIDEKIPSKERNKAIVGEQDGILLFVLVNGHLYLRKAPQCVTIKAKLCIKTKEIGDL</sequence>
<organism evidence="10 11">
    <name type="scientific">Streptococcus criceti HS-6</name>
    <dbReference type="NCBI Taxonomy" id="873449"/>
    <lineage>
        <taxon>Bacteria</taxon>
        <taxon>Bacillati</taxon>
        <taxon>Bacillota</taxon>
        <taxon>Bacilli</taxon>
        <taxon>Lactobacillales</taxon>
        <taxon>Streptococcaceae</taxon>
        <taxon>Streptococcus</taxon>
    </lineage>
</organism>
<keyword evidence="11" id="KW-1185">Reference proteome</keyword>
<dbReference type="GO" id="GO:0006400">
    <property type="term" value="P:tRNA modification"/>
    <property type="evidence" value="ECO:0007669"/>
    <property type="project" value="UniProtKB-UniRule"/>
</dbReference>
<comment type="catalytic activity">
    <reaction evidence="7 8">
        <text>cytidine(34) in tRNA(Ile2) + L-lysine + ATP = lysidine(34) in tRNA(Ile2) + AMP + diphosphate + H(+)</text>
        <dbReference type="Rhea" id="RHEA:43744"/>
        <dbReference type="Rhea" id="RHEA-COMP:10625"/>
        <dbReference type="Rhea" id="RHEA-COMP:10670"/>
        <dbReference type="ChEBI" id="CHEBI:15378"/>
        <dbReference type="ChEBI" id="CHEBI:30616"/>
        <dbReference type="ChEBI" id="CHEBI:32551"/>
        <dbReference type="ChEBI" id="CHEBI:33019"/>
        <dbReference type="ChEBI" id="CHEBI:82748"/>
        <dbReference type="ChEBI" id="CHEBI:83665"/>
        <dbReference type="ChEBI" id="CHEBI:456215"/>
        <dbReference type="EC" id="6.3.4.19"/>
    </reaction>
</comment>
<evidence type="ECO:0000256" key="7">
    <source>
        <dbReference type="ARBA" id="ARBA00048539"/>
    </source>
</evidence>
<keyword evidence="5 8" id="KW-0547">Nucleotide-binding</keyword>
<comment type="subcellular location">
    <subcellularLocation>
        <location evidence="1 8">Cytoplasm</location>
    </subcellularLocation>
</comment>
<dbReference type="Pfam" id="PF01171">
    <property type="entry name" value="ATP_bind_3"/>
    <property type="match status" value="1"/>
</dbReference>
<keyword evidence="2 8" id="KW-0963">Cytoplasm</keyword>
<dbReference type="HAMAP" id="MF_01161">
    <property type="entry name" value="tRNA_Ile_lys_synt"/>
    <property type="match status" value="1"/>
</dbReference>
<keyword evidence="4 8" id="KW-0819">tRNA processing</keyword>
<feature type="binding site" evidence="8">
    <location>
        <begin position="27"/>
        <end position="32"/>
    </location>
    <ligand>
        <name>ATP</name>
        <dbReference type="ChEBI" id="CHEBI:30616"/>
    </ligand>
</feature>
<comment type="caution">
    <text evidence="10">The sequence shown here is derived from an EMBL/GenBank/DDBJ whole genome shotgun (WGS) entry which is preliminary data.</text>
</comment>
<dbReference type="NCBIfam" id="TIGR02433">
    <property type="entry name" value="lysidine_TilS_C"/>
    <property type="match status" value="1"/>
</dbReference>
<accession>G5JPQ7</accession>
<evidence type="ECO:0000256" key="5">
    <source>
        <dbReference type="ARBA" id="ARBA00022741"/>
    </source>
</evidence>
<gene>
    <name evidence="8" type="primary">tilS</name>
    <name evidence="10" type="ORF">STRCR_0412</name>
</gene>
<feature type="domain" description="Lysidine-tRNA(Ile) synthetase C-terminal" evidence="9">
    <location>
        <begin position="343"/>
        <end position="400"/>
    </location>
</feature>
<dbReference type="InterPro" id="IPR014729">
    <property type="entry name" value="Rossmann-like_a/b/a_fold"/>
</dbReference>
<dbReference type="SUPFAM" id="SSF52402">
    <property type="entry name" value="Adenine nucleotide alpha hydrolases-like"/>
    <property type="match status" value="1"/>
</dbReference>
<dbReference type="GO" id="GO:0032267">
    <property type="term" value="F:tRNA(Ile)-lysidine synthase activity"/>
    <property type="evidence" value="ECO:0007669"/>
    <property type="project" value="UniProtKB-EC"/>
</dbReference>
<dbReference type="EMBL" id="AEUV02000002">
    <property type="protein sequence ID" value="EHI74763.1"/>
    <property type="molecule type" value="Genomic_DNA"/>
</dbReference>
<reference evidence="10" key="1">
    <citation type="submission" date="2011-07" db="EMBL/GenBank/DDBJ databases">
        <authorList>
            <person name="Stanhope M.J."/>
            <person name="Durkin A.S."/>
            <person name="Hostetler J."/>
            <person name="Kim M."/>
            <person name="Radune D."/>
            <person name="Singh I."/>
            <person name="Town C.D."/>
        </authorList>
    </citation>
    <scope>NUCLEOTIDE SEQUENCE [LARGE SCALE GENOMIC DNA]</scope>
    <source>
        <strain evidence="10">HS-6</strain>
    </source>
</reference>
<dbReference type="SMART" id="SM00977">
    <property type="entry name" value="TilS_C"/>
    <property type="match status" value="1"/>
</dbReference>
<evidence type="ECO:0000256" key="1">
    <source>
        <dbReference type="ARBA" id="ARBA00004496"/>
    </source>
</evidence>
<dbReference type="STRING" id="873449.STRCR_0412"/>
<evidence type="ECO:0000256" key="4">
    <source>
        <dbReference type="ARBA" id="ARBA00022694"/>
    </source>
</evidence>
<name>G5JPQ7_STRCG</name>
<dbReference type="CDD" id="cd01992">
    <property type="entry name" value="TilS_N"/>
    <property type="match status" value="1"/>
</dbReference>
<dbReference type="SUPFAM" id="SSF56037">
    <property type="entry name" value="PheT/TilS domain"/>
    <property type="match status" value="1"/>
</dbReference>
<evidence type="ECO:0000256" key="6">
    <source>
        <dbReference type="ARBA" id="ARBA00022840"/>
    </source>
</evidence>
<dbReference type="PANTHER" id="PTHR43033:SF1">
    <property type="entry name" value="TRNA(ILE)-LYSIDINE SYNTHASE-RELATED"/>
    <property type="match status" value="1"/>
</dbReference>
<dbReference type="InterPro" id="IPR012795">
    <property type="entry name" value="tRNA_Ile_lys_synt_N"/>
</dbReference>
<protein>
    <recommendedName>
        <fullName evidence="8">tRNA(Ile)-lysidine synthase</fullName>
        <ecNumber evidence="8">6.3.4.19</ecNumber>
    </recommendedName>
    <alternativeName>
        <fullName evidence="8">tRNA(Ile)-2-lysyl-cytidine synthase</fullName>
    </alternativeName>
    <alternativeName>
        <fullName evidence="8">tRNA(Ile)-lysidine synthetase</fullName>
    </alternativeName>
</protein>
<dbReference type="EC" id="6.3.4.19" evidence="8"/>
<evidence type="ECO:0000259" key="9">
    <source>
        <dbReference type="SMART" id="SM00977"/>
    </source>
</evidence>
<evidence type="ECO:0000256" key="3">
    <source>
        <dbReference type="ARBA" id="ARBA00022598"/>
    </source>
</evidence>
<dbReference type="eggNOG" id="COG0037">
    <property type="taxonomic scope" value="Bacteria"/>
</dbReference>
<evidence type="ECO:0000256" key="2">
    <source>
        <dbReference type="ARBA" id="ARBA00022490"/>
    </source>
</evidence>
<dbReference type="Proteomes" id="UP000004322">
    <property type="component" value="Unassembled WGS sequence"/>
</dbReference>
<dbReference type="GO" id="GO:0005737">
    <property type="term" value="C:cytoplasm"/>
    <property type="evidence" value="ECO:0007669"/>
    <property type="project" value="UniProtKB-SubCell"/>
</dbReference>
<dbReference type="OrthoDB" id="9807403at2"/>
<evidence type="ECO:0000256" key="8">
    <source>
        <dbReference type="HAMAP-Rule" id="MF_01161"/>
    </source>
</evidence>
<comment type="domain">
    <text evidence="8">The N-terminal region contains the highly conserved SGGXDS motif, predicted to be a P-loop motif involved in ATP binding.</text>
</comment>
<dbReference type="InterPro" id="IPR011063">
    <property type="entry name" value="TilS/TtcA_N"/>
</dbReference>
<proteinExistence type="inferred from homology"/>
<dbReference type="InterPro" id="IPR012796">
    <property type="entry name" value="Lysidine-tRNA-synth_C"/>
</dbReference>
<dbReference type="NCBIfam" id="TIGR02432">
    <property type="entry name" value="lysidine_TilS_N"/>
    <property type="match status" value="1"/>
</dbReference>
<dbReference type="InterPro" id="IPR012094">
    <property type="entry name" value="tRNA_Ile_lys_synt"/>
</dbReference>
<keyword evidence="3 8" id="KW-0436">Ligase</keyword>
<keyword evidence="6 8" id="KW-0067">ATP-binding</keyword>
<dbReference type="GO" id="GO:0005524">
    <property type="term" value="F:ATP binding"/>
    <property type="evidence" value="ECO:0007669"/>
    <property type="project" value="UniProtKB-UniRule"/>
</dbReference>